<dbReference type="RefSeq" id="WP_048242212.1">
    <property type="nucleotide sequence ID" value="NZ_WHIY01000028.1"/>
</dbReference>
<protein>
    <submittedName>
        <fullName evidence="1">TraS protein</fullName>
    </submittedName>
</protein>
<comment type="caution">
    <text evidence="1">The sequence shown here is derived from an EMBL/GenBank/DDBJ whole genome shotgun (WGS) entry which is preliminary data.</text>
</comment>
<reference evidence="1 2" key="1">
    <citation type="submission" date="2019-10" db="EMBL/GenBank/DDBJ databases">
        <title>Characterization of a new Citrobacter species.</title>
        <authorList>
            <person name="Goncalves Ribeiro T."/>
            <person name="Izdebski R."/>
            <person name="Urbanowicz P."/>
            <person name="Carmeli Y."/>
            <person name="Gniadkowski M."/>
            <person name="Peixe L."/>
        </authorList>
    </citation>
    <scope>NUCLEOTIDE SEQUENCE [LARGE SCALE GENOMIC DNA]</scope>
    <source>
        <strain evidence="1 2">NMI7905_11</strain>
    </source>
</reference>
<proteinExistence type="predicted"/>
<name>A0A6L5EIX9_9ENTR</name>
<gene>
    <name evidence="1" type="ORF">GBB84_26065</name>
</gene>
<evidence type="ECO:0000313" key="2">
    <source>
        <dbReference type="Proteomes" id="UP000475079"/>
    </source>
</evidence>
<accession>A0A6L5EIX9</accession>
<dbReference type="EMBL" id="WHIY01000028">
    <property type="protein sequence ID" value="MPQ54348.1"/>
    <property type="molecule type" value="Genomic_DNA"/>
</dbReference>
<keyword evidence="2" id="KW-1185">Reference proteome</keyword>
<dbReference type="Proteomes" id="UP000475079">
    <property type="component" value="Unassembled WGS sequence"/>
</dbReference>
<sequence length="64" mass="6951">MLISPAVLLPLQGLTVLRADHANVIARDERDNQEFVLAECSSPAIAGCRLALFRHASGGQDEHR</sequence>
<dbReference type="AlphaFoldDB" id="A0A6L5EIX9"/>
<organism evidence="1 2">
    <name type="scientific">Citrobacter telavivensis</name>
    <dbReference type="NCBI Taxonomy" id="2653932"/>
    <lineage>
        <taxon>Bacteria</taxon>
        <taxon>Pseudomonadati</taxon>
        <taxon>Pseudomonadota</taxon>
        <taxon>Gammaproteobacteria</taxon>
        <taxon>Enterobacterales</taxon>
        <taxon>Enterobacteriaceae</taxon>
        <taxon>Citrobacter</taxon>
    </lineage>
</organism>
<evidence type="ECO:0000313" key="1">
    <source>
        <dbReference type="EMBL" id="MPQ54348.1"/>
    </source>
</evidence>